<dbReference type="PANTHER" id="PTHR35146:SF1">
    <property type="entry name" value="UPF0178 PROTEIN YAII"/>
    <property type="match status" value="1"/>
</dbReference>
<organism evidence="3 4">
    <name type="scientific">Aerococcus kribbianus</name>
    <dbReference type="NCBI Taxonomy" id="2999064"/>
    <lineage>
        <taxon>Bacteria</taxon>
        <taxon>Bacillati</taxon>
        <taxon>Bacillota</taxon>
        <taxon>Bacilli</taxon>
        <taxon>Lactobacillales</taxon>
        <taxon>Aerococcaceae</taxon>
        <taxon>Aerococcus</taxon>
    </lineage>
</organism>
<comment type="similarity">
    <text evidence="1 2">Belongs to the UPF0178 family.</text>
</comment>
<sequence length="154" mass="17261">MKILIDGDACPVKAEAIALGQSHHWPVTIVTSIDHYSPKANLEGVSTVYVDAGPDAADYKIVALAERNDIVITQDYGLASLMINKTEVIHHSGLRYSQENINRLLMQRYQGQQARKAGQKTKGPKAFTAADRRYFSNQLEKLILDLERRQTNDH</sequence>
<dbReference type="AlphaFoldDB" id="A0A9X3FMN3"/>
<dbReference type="PANTHER" id="PTHR35146">
    <property type="entry name" value="UPF0178 PROTEIN YAII"/>
    <property type="match status" value="1"/>
</dbReference>
<dbReference type="EMBL" id="JAPRFR010000001">
    <property type="protein sequence ID" value="MCZ0725342.1"/>
    <property type="molecule type" value="Genomic_DNA"/>
</dbReference>
<dbReference type="Proteomes" id="UP001146670">
    <property type="component" value="Unassembled WGS sequence"/>
</dbReference>
<dbReference type="NCBIfam" id="NF001095">
    <property type="entry name" value="PRK00124.1"/>
    <property type="match status" value="1"/>
</dbReference>
<reference evidence="3" key="1">
    <citation type="submission" date="2022-12" db="EMBL/GenBank/DDBJ databases">
        <title>Description and comparative metabolic analysis of Aerococcus sp. nov., isolated from the feces of a pig.</title>
        <authorList>
            <person name="Chang Y.-H."/>
        </authorList>
    </citation>
    <scope>NUCLEOTIDE SEQUENCE</scope>
    <source>
        <strain evidence="3">YH-aer222</strain>
    </source>
</reference>
<evidence type="ECO:0000256" key="2">
    <source>
        <dbReference type="HAMAP-Rule" id="MF_00489"/>
    </source>
</evidence>
<dbReference type="Pfam" id="PF02639">
    <property type="entry name" value="DUF188"/>
    <property type="match status" value="1"/>
</dbReference>
<protein>
    <recommendedName>
        <fullName evidence="2">UPF0178 protein OW157_02025</fullName>
    </recommendedName>
</protein>
<keyword evidence="4" id="KW-1185">Reference proteome</keyword>
<comment type="caution">
    <text evidence="3">The sequence shown here is derived from an EMBL/GenBank/DDBJ whole genome shotgun (WGS) entry which is preliminary data.</text>
</comment>
<evidence type="ECO:0000313" key="4">
    <source>
        <dbReference type="Proteomes" id="UP001146670"/>
    </source>
</evidence>
<accession>A0A9X3FMN3</accession>
<proteinExistence type="inferred from homology"/>
<dbReference type="RefSeq" id="WP_268751664.1">
    <property type="nucleotide sequence ID" value="NZ_JAPRFQ010000001.1"/>
</dbReference>
<name>A0A9X3FMN3_9LACT</name>
<evidence type="ECO:0000313" key="3">
    <source>
        <dbReference type="EMBL" id="MCZ0725342.1"/>
    </source>
</evidence>
<dbReference type="InterPro" id="IPR003791">
    <property type="entry name" value="UPF0178"/>
</dbReference>
<dbReference type="HAMAP" id="MF_00489">
    <property type="entry name" value="UPF0178"/>
    <property type="match status" value="1"/>
</dbReference>
<gene>
    <name evidence="3" type="ORF">OW157_02025</name>
</gene>
<evidence type="ECO:0000256" key="1">
    <source>
        <dbReference type="ARBA" id="ARBA00008522"/>
    </source>
</evidence>